<evidence type="ECO:0000256" key="6">
    <source>
        <dbReference type="ARBA" id="ARBA00022692"/>
    </source>
</evidence>
<dbReference type="Proteomes" id="UP000753724">
    <property type="component" value="Unassembled WGS sequence"/>
</dbReference>
<dbReference type="PANTHER" id="PTHR22888">
    <property type="entry name" value="CYTOCHROME C OXIDASE, SUBUNIT II"/>
    <property type="match status" value="1"/>
</dbReference>
<feature type="transmembrane region" description="Helical" evidence="15">
    <location>
        <begin position="12"/>
        <end position="31"/>
    </location>
</feature>
<evidence type="ECO:0000256" key="8">
    <source>
        <dbReference type="ARBA" id="ARBA00022982"/>
    </source>
</evidence>
<dbReference type="Gene3D" id="2.60.40.420">
    <property type="entry name" value="Cupredoxins - blue copper proteins"/>
    <property type="match status" value="1"/>
</dbReference>
<name>A0ABW9XCE6_9SPHN</name>
<keyword evidence="7" id="KW-0732">Signal</keyword>
<dbReference type="InterPro" id="IPR011759">
    <property type="entry name" value="Cyt_c_oxidase_su2_TM_dom"/>
</dbReference>
<gene>
    <name evidence="18" type="primary">cyoA</name>
    <name evidence="18" type="ORF">GTZ99_06490</name>
</gene>
<dbReference type="SUPFAM" id="SSF49503">
    <property type="entry name" value="Cupredoxins"/>
    <property type="match status" value="1"/>
</dbReference>
<protein>
    <recommendedName>
        <fullName evidence="14">Ubiquinol oxidase polypeptide II</fullName>
    </recommendedName>
</protein>
<evidence type="ECO:0000256" key="11">
    <source>
        <dbReference type="ARBA" id="ARBA00023136"/>
    </source>
</evidence>
<comment type="caution">
    <text evidence="18">The sequence shown here is derived from an EMBL/GenBank/DDBJ whole genome shotgun (WGS) entry which is preliminary data.</text>
</comment>
<evidence type="ECO:0000259" key="16">
    <source>
        <dbReference type="PROSITE" id="PS50857"/>
    </source>
</evidence>
<evidence type="ECO:0000313" key="19">
    <source>
        <dbReference type="Proteomes" id="UP000753724"/>
    </source>
</evidence>
<dbReference type="InterPro" id="IPR006333">
    <property type="entry name" value="Cyt_o_ubiquinol_oxidase_su2"/>
</dbReference>
<evidence type="ECO:0000256" key="4">
    <source>
        <dbReference type="ARBA" id="ARBA00022475"/>
    </source>
</evidence>
<keyword evidence="11 15" id="KW-0472">Membrane</keyword>
<dbReference type="InterPro" id="IPR036257">
    <property type="entry name" value="Cyt_c_oxidase_su2_TM_sf"/>
</dbReference>
<evidence type="ECO:0000256" key="13">
    <source>
        <dbReference type="ARBA" id="ARBA00023288"/>
    </source>
</evidence>
<feature type="domain" description="Cytochrome oxidase subunit II transmembrane region profile" evidence="17">
    <location>
        <begin position="23"/>
        <end position="120"/>
    </location>
</feature>
<evidence type="ECO:0000256" key="7">
    <source>
        <dbReference type="ARBA" id="ARBA00022729"/>
    </source>
</evidence>
<keyword evidence="12" id="KW-0564">Palmitate</keyword>
<evidence type="ECO:0000313" key="18">
    <source>
        <dbReference type="EMBL" id="NBC36205.1"/>
    </source>
</evidence>
<dbReference type="RefSeq" id="WP_161717441.1">
    <property type="nucleotide sequence ID" value="NZ_JAAAPO010000002.1"/>
</dbReference>
<comment type="subcellular location">
    <subcellularLocation>
        <location evidence="1">Cell membrane</location>
        <topology evidence="1">Multi-pass membrane protein</topology>
    </subcellularLocation>
</comment>
<evidence type="ECO:0000256" key="14">
    <source>
        <dbReference type="ARBA" id="ARBA00030198"/>
    </source>
</evidence>
<dbReference type="Pfam" id="PF06481">
    <property type="entry name" value="COX_ARM"/>
    <property type="match status" value="1"/>
</dbReference>
<reference evidence="19" key="1">
    <citation type="submission" date="2020-01" db="EMBL/GenBank/DDBJ databases">
        <title>Sphingomonas sp. strain CSW-10.</title>
        <authorList>
            <person name="Chen W.-M."/>
        </authorList>
    </citation>
    <scope>NUCLEOTIDE SEQUENCE [LARGE SCALE GENOMIC DNA]</scope>
    <source>
        <strain evidence="19">FSY-8</strain>
    </source>
</reference>
<dbReference type="PROSITE" id="PS50999">
    <property type="entry name" value="COX2_TM"/>
    <property type="match status" value="1"/>
</dbReference>
<dbReference type="PANTHER" id="PTHR22888:SF18">
    <property type="entry name" value="CYTOCHROME BO(3) UBIQUINOL OXIDASE SUBUNIT 2"/>
    <property type="match status" value="1"/>
</dbReference>
<dbReference type="InterPro" id="IPR010514">
    <property type="entry name" value="COX_ARM"/>
</dbReference>
<evidence type="ECO:0000259" key="17">
    <source>
        <dbReference type="PROSITE" id="PS50999"/>
    </source>
</evidence>
<comment type="similarity">
    <text evidence="2">Belongs to the cytochrome c oxidase subunit 2 family.</text>
</comment>
<evidence type="ECO:0000256" key="12">
    <source>
        <dbReference type="ARBA" id="ARBA00023139"/>
    </source>
</evidence>
<keyword evidence="13" id="KW-0449">Lipoprotein</keyword>
<keyword evidence="3" id="KW-0813">Transport</keyword>
<dbReference type="PROSITE" id="PS50857">
    <property type="entry name" value="COX2_CUA"/>
    <property type="match status" value="1"/>
</dbReference>
<dbReference type="InterPro" id="IPR045187">
    <property type="entry name" value="CcO_II"/>
</dbReference>
<accession>A0ABW9XCE6</accession>
<feature type="domain" description="Cytochrome oxidase subunit II copper A binding" evidence="16">
    <location>
        <begin position="135"/>
        <end position="247"/>
    </location>
</feature>
<sequence>MQPSPITPLRRVARYGAIASLFALTACNPVVLHPAGDIAQQQAHLVVVATVLMLLIIVPVMALTVLFAWRYRAGNQDATYDPEWHHSTQLELVIWSAPLLIIIALGSVTWVGTHMLDPFRPLDRIAEGKPIPAGTKPLDIQVVALDWKWLFIYPEQKIATVNELALPVDRPVTFHITSSTVMNSFYVPALAGQIYAMPGMTSKLHAVLNKEGEYTGFSANYSGSGFSQMRFKTLGLNAADFDKWADGVRSSKGGTLDTANYMQLEQPTVADPVRRYAAVSADLFDKIVNLCVRPGKMCLSEMMAIDAKGGLGKEGAYNVAALTYDKYGRESVNPLIAGRDLPRDGRSRAYVRELCAVPTLLQAPAPAKGKLTMAAPVRPTPLS</sequence>
<dbReference type="NCBIfam" id="TIGR01433">
    <property type="entry name" value="CyoA"/>
    <property type="match status" value="1"/>
</dbReference>
<dbReference type="InterPro" id="IPR008972">
    <property type="entry name" value="Cupredoxin"/>
</dbReference>
<dbReference type="InterPro" id="IPR002429">
    <property type="entry name" value="CcO_II-like_C"/>
</dbReference>
<dbReference type="CDD" id="cd04212">
    <property type="entry name" value="CuRO_UO_II"/>
    <property type="match status" value="1"/>
</dbReference>
<evidence type="ECO:0000256" key="1">
    <source>
        <dbReference type="ARBA" id="ARBA00004651"/>
    </source>
</evidence>
<dbReference type="Pfam" id="PF00116">
    <property type="entry name" value="COX2"/>
    <property type="match status" value="1"/>
</dbReference>
<evidence type="ECO:0000256" key="2">
    <source>
        <dbReference type="ARBA" id="ARBA00007866"/>
    </source>
</evidence>
<keyword evidence="9 15" id="KW-1133">Transmembrane helix</keyword>
<dbReference type="SUPFAM" id="SSF81464">
    <property type="entry name" value="Cytochrome c oxidase subunit II-like, transmembrane region"/>
    <property type="match status" value="1"/>
</dbReference>
<evidence type="ECO:0000256" key="10">
    <source>
        <dbReference type="ARBA" id="ARBA00023002"/>
    </source>
</evidence>
<evidence type="ECO:0000256" key="9">
    <source>
        <dbReference type="ARBA" id="ARBA00022989"/>
    </source>
</evidence>
<feature type="transmembrane region" description="Helical" evidence="15">
    <location>
        <begin position="43"/>
        <end position="69"/>
    </location>
</feature>
<keyword evidence="19" id="KW-1185">Reference proteome</keyword>
<evidence type="ECO:0000256" key="5">
    <source>
        <dbReference type="ARBA" id="ARBA00022660"/>
    </source>
</evidence>
<organism evidence="18 19">
    <name type="scientific">Novosphingobium ovatum</name>
    <dbReference type="NCBI Taxonomy" id="1908523"/>
    <lineage>
        <taxon>Bacteria</taxon>
        <taxon>Pseudomonadati</taxon>
        <taxon>Pseudomonadota</taxon>
        <taxon>Alphaproteobacteria</taxon>
        <taxon>Sphingomonadales</taxon>
        <taxon>Sphingomonadaceae</taxon>
        <taxon>Novosphingobium</taxon>
    </lineage>
</organism>
<dbReference type="InterPro" id="IPR034227">
    <property type="entry name" value="CuRO_UO_II"/>
</dbReference>
<keyword evidence="10" id="KW-0560">Oxidoreductase</keyword>
<keyword evidence="5" id="KW-0679">Respiratory chain</keyword>
<keyword evidence="8" id="KW-0249">Electron transport</keyword>
<proteinExistence type="inferred from homology"/>
<evidence type="ECO:0000256" key="15">
    <source>
        <dbReference type="SAM" id="Phobius"/>
    </source>
</evidence>
<dbReference type="EMBL" id="JAAAPO010000002">
    <property type="protein sequence ID" value="NBC36205.1"/>
    <property type="molecule type" value="Genomic_DNA"/>
</dbReference>
<keyword evidence="6 15" id="KW-0812">Transmembrane</keyword>
<keyword evidence="4" id="KW-1003">Cell membrane</keyword>
<dbReference type="Gene3D" id="1.10.287.90">
    <property type="match status" value="1"/>
</dbReference>
<evidence type="ECO:0000256" key="3">
    <source>
        <dbReference type="ARBA" id="ARBA00022448"/>
    </source>
</evidence>
<feature type="transmembrane region" description="Helical" evidence="15">
    <location>
        <begin position="90"/>
        <end position="112"/>
    </location>
</feature>